<keyword evidence="4" id="KW-0732">Signal</keyword>
<comment type="catalytic activity">
    <reaction evidence="3">
        <text>2 GTP = 3',3'-c-di-GMP + 2 diphosphate</text>
        <dbReference type="Rhea" id="RHEA:24898"/>
        <dbReference type="ChEBI" id="CHEBI:33019"/>
        <dbReference type="ChEBI" id="CHEBI:37565"/>
        <dbReference type="ChEBI" id="CHEBI:58805"/>
        <dbReference type="EC" id="2.7.7.65"/>
    </reaction>
</comment>
<dbReference type="SUPFAM" id="SSF48452">
    <property type="entry name" value="TPR-like"/>
    <property type="match status" value="1"/>
</dbReference>
<dbReference type="InterPro" id="IPR011990">
    <property type="entry name" value="TPR-like_helical_dom_sf"/>
</dbReference>
<dbReference type="AlphaFoldDB" id="A0A2T3NHJ5"/>
<dbReference type="CDD" id="cd01949">
    <property type="entry name" value="GGDEF"/>
    <property type="match status" value="1"/>
</dbReference>
<evidence type="ECO:0000256" key="4">
    <source>
        <dbReference type="SAM" id="SignalP"/>
    </source>
</evidence>
<feature type="chain" id="PRO_5015721925" description="diguanylate cyclase" evidence="4">
    <location>
        <begin position="30"/>
        <end position="665"/>
    </location>
</feature>
<comment type="cofactor">
    <cofactor evidence="1">
        <name>Mg(2+)</name>
        <dbReference type="ChEBI" id="CHEBI:18420"/>
    </cofactor>
</comment>
<dbReference type="SMART" id="SM00267">
    <property type="entry name" value="GGDEF"/>
    <property type="match status" value="1"/>
</dbReference>
<dbReference type="GO" id="GO:0052621">
    <property type="term" value="F:diguanylate cyclase activity"/>
    <property type="evidence" value="ECO:0007669"/>
    <property type="project" value="UniProtKB-EC"/>
</dbReference>
<gene>
    <name evidence="6" type="ORF">C9J01_08730</name>
</gene>
<dbReference type="FunFam" id="3.30.70.270:FF:000001">
    <property type="entry name" value="Diguanylate cyclase domain protein"/>
    <property type="match status" value="1"/>
</dbReference>
<dbReference type="SUPFAM" id="SSF55073">
    <property type="entry name" value="Nucleotide cyclase"/>
    <property type="match status" value="1"/>
</dbReference>
<dbReference type="PROSITE" id="PS50887">
    <property type="entry name" value="GGDEF"/>
    <property type="match status" value="1"/>
</dbReference>
<dbReference type="PANTHER" id="PTHR45138:SF9">
    <property type="entry name" value="DIGUANYLATE CYCLASE DGCM-RELATED"/>
    <property type="match status" value="1"/>
</dbReference>
<dbReference type="InterPro" id="IPR019734">
    <property type="entry name" value="TPR_rpt"/>
</dbReference>
<dbReference type="NCBIfam" id="TIGR00254">
    <property type="entry name" value="GGDEF"/>
    <property type="match status" value="1"/>
</dbReference>
<dbReference type="InterPro" id="IPR043128">
    <property type="entry name" value="Rev_trsase/Diguanyl_cyclase"/>
</dbReference>
<dbReference type="InterPro" id="IPR000160">
    <property type="entry name" value="GGDEF_dom"/>
</dbReference>
<protein>
    <recommendedName>
        <fullName evidence="2">diguanylate cyclase</fullName>
        <ecNumber evidence="2">2.7.7.65</ecNumber>
    </recommendedName>
</protein>
<dbReference type="EMBL" id="PYMB01000002">
    <property type="protein sequence ID" value="PSW14507.1"/>
    <property type="molecule type" value="Genomic_DNA"/>
</dbReference>
<evidence type="ECO:0000313" key="6">
    <source>
        <dbReference type="EMBL" id="PSW14507.1"/>
    </source>
</evidence>
<dbReference type="SMART" id="SM00028">
    <property type="entry name" value="TPR"/>
    <property type="match status" value="5"/>
</dbReference>
<dbReference type="InterPro" id="IPR029787">
    <property type="entry name" value="Nucleotide_cyclase"/>
</dbReference>
<organism evidence="6 7">
    <name type="scientific">Photobacterium rosenbergii</name>
    <dbReference type="NCBI Taxonomy" id="294936"/>
    <lineage>
        <taxon>Bacteria</taxon>
        <taxon>Pseudomonadati</taxon>
        <taxon>Pseudomonadota</taxon>
        <taxon>Gammaproteobacteria</taxon>
        <taxon>Vibrionales</taxon>
        <taxon>Vibrionaceae</taxon>
        <taxon>Photobacterium</taxon>
    </lineage>
</organism>
<evidence type="ECO:0000256" key="2">
    <source>
        <dbReference type="ARBA" id="ARBA00012528"/>
    </source>
</evidence>
<dbReference type="InterPro" id="IPR050469">
    <property type="entry name" value="Diguanylate_Cyclase"/>
</dbReference>
<dbReference type="Gene3D" id="1.25.40.10">
    <property type="entry name" value="Tetratricopeptide repeat domain"/>
    <property type="match status" value="2"/>
</dbReference>
<sequence length="665" mass="76734">MHIPFPLRAITLGLFFIFLCGFISPMALAAGKKSAQQCYLSSKVDSADNPFLKYYNLSWDNPSLANKQNVYLKQRIEDGASYNEQALYWLGRYNIEQAEDLADIDIVFFIDQLEKVAQQSGEAWMEAEVTFLDALTLMDQREYALAQVKLESVKLNAEHLGYQLLLARSLKWLANIDVERSNYNDALDRYQEAYEIFSSRSDNQQLARLLSNIASVYINMEEWETASHYSQRAFEWYGRSGINNAYIESILHINAGVIDKYLGNERQRKFHVDKALKLSAKTRSVRIKTIALINLSAYYLDHGDEPAAMTAAEQCLAMARRHGGKNGISVANCHESLSEAFYSSERTEQALYYAKLALSVYESNRIQHRMIYVYELLAKIYESGDDYQQALHYFKKYSELGRSYLFDIRRKELFDMQERYDTHVKEKEIQLLKAENALTSSRLAERKASENMLKLGTALIIILLYWLYRRYSMLNKDKQVLEQSNAQLETQSNKDPLTTLHNRRFLERWLKNMPVIDYRHGGLVVVIDIDHFKKFNDDYGHNVGDEVLVEMAKRLKAVVRQRDVVVRWGGEEFIMIVSCRESESERVLQRIKQQISTADFSLSCGDYSVTVSMGAIFTKSATQLCQEWVSLLLKADRALYQVKASGRNNYKLETSYQLSTSSTAT</sequence>
<dbReference type="Pfam" id="PF00990">
    <property type="entry name" value="GGDEF"/>
    <property type="match status" value="1"/>
</dbReference>
<reference evidence="6 7" key="1">
    <citation type="submission" date="2018-03" db="EMBL/GenBank/DDBJ databases">
        <title>Whole genome sequencing of Histamine producing bacteria.</title>
        <authorList>
            <person name="Butler K."/>
        </authorList>
    </citation>
    <scope>NUCLEOTIDE SEQUENCE [LARGE SCALE GENOMIC DNA]</scope>
    <source>
        <strain evidence="6 7">DSM 19138</strain>
    </source>
</reference>
<comment type="caution">
    <text evidence="6">The sequence shown here is derived from an EMBL/GenBank/DDBJ whole genome shotgun (WGS) entry which is preliminary data.</text>
</comment>
<dbReference type="Gene3D" id="3.30.70.270">
    <property type="match status" value="1"/>
</dbReference>
<dbReference type="EC" id="2.7.7.65" evidence="2"/>
<proteinExistence type="predicted"/>
<dbReference type="Proteomes" id="UP000241346">
    <property type="component" value="Unassembled WGS sequence"/>
</dbReference>
<evidence type="ECO:0000256" key="1">
    <source>
        <dbReference type="ARBA" id="ARBA00001946"/>
    </source>
</evidence>
<feature type="domain" description="GGDEF" evidence="5">
    <location>
        <begin position="520"/>
        <end position="655"/>
    </location>
</feature>
<feature type="signal peptide" evidence="4">
    <location>
        <begin position="1"/>
        <end position="29"/>
    </location>
</feature>
<name>A0A2T3NHJ5_9GAMM</name>
<accession>A0A2T3NHJ5</accession>
<evidence type="ECO:0000259" key="5">
    <source>
        <dbReference type="PROSITE" id="PS50887"/>
    </source>
</evidence>
<evidence type="ECO:0000256" key="3">
    <source>
        <dbReference type="ARBA" id="ARBA00034247"/>
    </source>
</evidence>
<evidence type="ECO:0000313" key="7">
    <source>
        <dbReference type="Proteomes" id="UP000241346"/>
    </source>
</evidence>
<dbReference type="PANTHER" id="PTHR45138">
    <property type="entry name" value="REGULATORY COMPONENTS OF SENSORY TRANSDUCTION SYSTEM"/>
    <property type="match status" value="1"/>
</dbReference>